<evidence type="ECO:0000259" key="4">
    <source>
        <dbReference type="PROSITE" id="PS51886"/>
    </source>
</evidence>
<dbReference type="Proteomes" id="UP000275408">
    <property type="component" value="Unassembled WGS sequence"/>
</dbReference>
<sequence length="331" mass="37948">MLHFFIFVSLIFPNPTSACSDGNCRIMEFPSHLSNVGKRLINHVIRTIPDMDQDSCEWQCYLDHDCVSINLQFQGTNRECELNNSTHKEHDEDFMSDDRFFYRGTNNACRVSPCKNNAICQSGFTDKRYRCLCTSGFTGHDCGVEFSINSSILSHDEDYLSLLSWFLVPAVGNVSHWLLCYRSSRDGAVDEYFHKQCDRLNDTITVIRVNNYVFGGYVDIPWESSGEYKYGKTTNAFIYSLSNSEGREAFKSMVKNSERATRYHIYQEPTFGTADIRIDFKNTLNQSVAHFGNDYHLPSNVIINNTQTILAGVTNFEPDEVEVFYLNRTAP</sequence>
<proteinExistence type="predicted"/>
<dbReference type="Pfam" id="PF07534">
    <property type="entry name" value="TLD"/>
    <property type="match status" value="1"/>
</dbReference>
<name>A0A3M6V423_POCDA</name>
<reference evidence="5 6" key="1">
    <citation type="journal article" date="2018" name="Sci. Rep.">
        <title>Comparative analysis of the Pocillopora damicornis genome highlights role of immune system in coral evolution.</title>
        <authorList>
            <person name="Cunning R."/>
            <person name="Bay R.A."/>
            <person name="Gillette P."/>
            <person name="Baker A.C."/>
            <person name="Traylor-Knowles N."/>
        </authorList>
    </citation>
    <scope>NUCLEOTIDE SEQUENCE [LARGE SCALE GENOMIC DNA]</scope>
    <source>
        <strain evidence="5">RSMAS</strain>
        <tissue evidence="5">Whole animal</tissue>
    </source>
</reference>
<dbReference type="InterPro" id="IPR006571">
    <property type="entry name" value="TLDc_dom"/>
</dbReference>
<comment type="caution">
    <text evidence="5">The sequence shown here is derived from an EMBL/GenBank/DDBJ whole genome shotgun (WGS) entry which is preliminary data.</text>
</comment>
<evidence type="ECO:0000259" key="3">
    <source>
        <dbReference type="PROSITE" id="PS50026"/>
    </source>
</evidence>
<evidence type="ECO:0000256" key="1">
    <source>
        <dbReference type="PROSITE-ProRule" id="PRU00076"/>
    </source>
</evidence>
<dbReference type="STRING" id="46731.A0A3M6V423"/>
<keyword evidence="1" id="KW-0245">EGF-like domain</keyword>
<dbReference type="EMBL" id="RCHS01000145">
    <property type="protein sequence ID" value="RMX60474.1"/>
    <property type="molecule type" value="Genomic_DNA"/>
</dbReference>
<dbReference type="PROSITE" id="PS51886">
    <property type="entry name" value="TLDC"/>
    <property type="match status" value="1"/>
</dbReference>
<dbReference type="Pfam" id="PF00008">
    <property type="entry name" value="EGF"/>
    <property type="match status" value="1"/>
</dbReference>
<dbReference type="PROSITE" id="PS00022">
    <property type="entry name" value="EGF_1"/>
    <property type="match status" value="1"/>
</dbReference>
<comment type="caution">
    <text evidence="1">Lacks conserved residue(s) required for the propagation of feature annotation.</text>
</comment>
<dbReference type="PROSITE" id="PS01186">
    <property type="entry name" value="EGF_2"/>
    <property type="match status" value="1"/>
</dbReference>
<feature type="signal peptide" evidence="2">
    <location>
        <begin position="1"/>
        <end position="18"/>
    </location>
</feature>
<gene>
    <name evidence="5" type="ORF">pdam_00019954</name>
</gene>
<feature type="chain" id="PRO_5018052700" description="EGF-like domain-containing protein" evidence="2">
    <location>
        <begin position="19"/>
        <end position="331"/>
    </location>
</feature>
<feature type="domain" description="TLDc" evidence="4">
    <location>
        <begin position="151"/>
        <end position="327"/>
    </location>
</feature>
<evidence type="ECO:0000256" key="2">
    <source>
        <dbReference type="SAM" id="SignalP"/>
    </source>
</evidence>
<dbReference type="CDD" id="cd00054">
    <property type="entry name" value="EGF_CA"/>
    <property type="match status" value="1"/>
</dbReference>
<dbReference type="PROSITE" id="PS50026">
    <property type="entry name" value="EGF_3"/>
    <property type="match status" value="1"/>
</dbReference>
<protein>
    <recommendedName>
        <fullName evidence="7">EGF-like domain-containing protein</fullName>
    </recommendedName>
</protein>
<evidence type="ECO:0008006" key="7">
    <source>
        <dbReference type="Google" id="ProtNLM"/>
    </source>
</evidence>
<dbReference type="SMART" id="SM00584">
    <property type="entry name" value="TLDc"/>
    <property type="match status" value="1"/>
</dbReference>
<keyword evidence="1" id="KW-1015">Disulfide bond</keyword>
<feature type="disulfide bond" evidence="1">
    <location>
        <begin position="114"/>
        <end position="131"/>
    </location>
</feature>
<organism evidence="5 6">
    <name type="scientific">Pocillopora damicornis</name>
    <name type="common">Cauliflower coral</name>
    <name type="synonym">Millepora damicornis</name>
    <dbReference type="NCBI Taxonomy" id="46731"/>
    <lineage>
        <taxon>Eukaryota</taxon>
        <taxon>Metazoa</taxon>
        <taxon>Cnidaria</taxon>
        <taxon>Anthozoa</taxon>
        <taxon>Hexacorallia</taxon>
        <taxon>Scleractinia</taxon>
        <taxon>Astrocoeniina</taxon>
        <taxon>Pocilloporidae</taxon>
        <taxon>Pocillopora</taxon>
    </lineage>
</organism>
<evidence type="ECO:0000313" key="6">
    <source>
        <dbReference type="Proteomes" id="UP000275408"/>
    </source>
</evidence>
<dbReference type="SUPFAM" id="SSF57196">
    <property type="entry name" value="EGF/Laminin"/>
    <property type="match status" value="1"/>
</dbReference>
<dbReference type="Gene3D" id="2.10.25.10">
    <property type="entry name" value="Laminin"/>
    <property type="match status" value="1"/>
</dbReference>
<accession>A0A3M6V423</accession>
<dbReference type="InterPro" id="IPR000742">
    <property type="entry name" value="EGF"/>
</dbReference>
<keyword evidence="6" id="KW-1185">Reference proteome</keyword>
<dbReference type="SMART" id="SM00181">
    <property type="entry name" value="EGF"/>
    <property type="match status" value="1"/>
</dbReference>
<evidence type="ECO:0000313" key="5">
    <source>
        <dbReference type="EMBL" id="RMX60474.1"/>
    </source>
</evidence>
<dbReference type="OrthoDB" id="25620at2759"/>
<keyword evidence="2" id="KW-0732">Signal</keyword>
<feature type="domain" description="EGF-like" evidence="3">
    <location>
        <begin position="105"/>
        <end position="143"/>
    </location>
</feature>
<dbReference type="AlphaFoldDB" id="A0A3M6V423"/>
<feature type="disulfide bond" evidence="1">
    <location>
        <begin position="133"/>
        <end position="142"/>
    </location>
</feature>